<keyword evidence="2" id="KW-1185">Reference proteome</keyword>
<gene>
    <name evidence="1" type="ORF">KSP39_PZI020536</name>
</gene>
<evidence type="ECO:0000313" key="2">
    <source>
        <dbReference type="Proteomes" id="UP001418222"/>
    </source>
</evidence>
<sequence>MVSSVGTCSEAGRPFSGDSEPRTAFLRRFRAPDGLSPVIPSAFLHRTPKHSAAFQNCSPEIYFKTAISEQQLFNPPELSQTKAKWTSRSNLAAPLYRKTDEIETRSCRKARVFVECTSRSQAEQSTRRQPCS</sequence>
<accession>A0AAP0AZL3</accession>
<proteinExistence type="predicted"/>
<evidence type="ECO:0000313" key="1">
    <source>
        <dbReference type="EMBL" id="KAK8921260.1"/>
    </source>
</evidence>
<protein>
    <submittedName>
        <fullName evidence="1">Uncharacterized protein</fullName>
    </submittedName>
</protein>
<reference evidence="1 2" key="1">
    <citation type="journal article" date="2022" name="Nat. Plants">
        <title>Genomes of leafy and leafless Platanthera orchids illuminate the evolution of mycoheterotrophy.</title>
        <authorList>
            <person name="Li M.H."/>
            <person name="Liu K.W."/>
            <person name="Li Z."/>
            <person name="Lu H.C."/>
            <person name="Ye Q.L."/>
            <person name="Zhang D."/>
            <person name="Wang J.Y."/>
            <person name="Li Y.F."/>
            <person name="Zhong Z.M."/>
            <person name="Liu X."/>
            <person name="Yu X."/>
            <person name="Liu D.K."/>
            <person name="Tu X.D."/>
            <person name="Liu B."/>
            <person name="Hao Y."/>
            <person name="Liao X.Y."/>
            <person name="Jiang Y.T."/>
            <person name="Sun W.H."/>
            <person name="Chen J."/>
            <person name="Chen Y.Q."/>
            <person name="Ai Y."/>
            <person name="Zhai J.W."/>
            <person name="Wu S.S."/>
            <person name="Zhou Z."/>
            <person name="Hsiao Y.Y."/>
            <person name="Wu W.L."/>
            <person name="Chen Y.Y."/>
            <person name="Lin Y.F."/>
            <person name="Hsu J.L."/>
            <person name="Li C.Y."/>
            <person name="Wang Z.W."/>
            <person name="Zhao X."/>
            <person name="Zhong W.Y."/>
            <person name="Ma X.K."/>
            <person name="Ma L."/>
            <person name="Huang J."/>
            <person name="Chen G.Z."/>
            <person name="Huang M.Z."/>
            <person name="Huang L."/>
            <person name="Peng D.H."/>
            <person name="Luo Y.B."/>
            <person name="Zou S.Q."/>
            <person name="Chen S.P."/>
            <person name="Lan S."/>
            <person name="Tsai W.C."/>
            <person name="Van de Peer Y."/>
            <person name="Liu Z.J."/>
        </authorList>
    </citation>
    <scope>NUCLEOTIDE SEQUENCE [LARGE SCALE GENOMIC DNA]</scope>
    <source>
        <strain evidence="1">Lor287</strain>
    </source>
</reference>
<dbReference type="Proteomes" id="UP001418222">
    <property type="component" value="Unassembled WGS sequence"/>
</dbReference>
<name>A0AAP0AZL3_9ASPA</name>
<dbReference type="AlphaFoldDB" id="A0AAP0AZL3"/>
<organism evidence="1 2">
    <name type="scientific">Platanthera zijinensis</name>
    <dbReference type="NCBI Taxonomy" id="2320716"/>
    <lineage>
        <taxon>Eukaryota</taxon>
        <taxon>Viridiplantae</taxon>
        <taxon>Streptophyta</taxon>
        <taxon>Embryophyta</taxon>
        <taxon>Tracheophyta</taxon>
        <taxon>Spermatophyta</taxon>
        <taxon>Magnoliopsida</taxon>
        <taxon>Liliopsida</taxon>
        <taxon>Asparagales</taxon>
        <taxon>Orchidaceae</taxon>
        <taxon>Orchidoideae</taxon>
        <taxon>Orchideae</taxon>
        <taxon>Orchidinae</taxon>
        <taxon>Platanthera</taxon>
    </lineage>
</organism>
<dbReference type="EMBL" id="JBBWWQ010000018">
    <property type="protein sequence ID" value="KAK8921260.1"/>
    <property type="molecule type" value="Genomic_DNA"/>
</dbReference>
<comment type="caution">
    <text evidence="1">The sequence shown here is derived from an EMBL/GenBank/DDBJ whole genome shotgun (WGS) entry which is preliminary data.</text>
</comment>